<keyword evidence="3" id="KW-0964">Secreted</keyword>
<dbReference type="GO" id="GO:0003073">
    <property type="term" value="P:regulation of systemic arterial blood pressure"/>
    <property type="evidence" value="ECO:0007669"/>
    <property type="project" value="TreeGrafter"/>
</dbReference>
<dbReference type="GO" id="GO:0005179">
    <property type="term" value="F:hormone activity"/>
    <property type="evidence" value="ECO:0007669"/>
    <property type="project" value="Ensembl"/>
</dbReference>
<reference evidence="8 9" key="1">
    <citation type="journal article" date="2020" name="Nat. Commun.">
        <title>Donkey genomes provide new insights into domestication and selection for coat color.</title>
        <authorList>
            <person name="Wang"/>
            <person name="C."/>
            <person name="Li"/>
            <person name="H."/>
            <person name="Guo"/>
            <person name="Y."/>
            <person name="Huang"/>
            <person name="J."/>
            <person name="Sun"/>
            <person name="Y."/>
            <person name="Min"/>
            <person name="J."/>
            <person name="Wang"/>
            <person name="J."/>
            <person name="Fang"/>
            <person name="X."/>
            <person name="Zhao"/>
            <person name="Z."/>
            <person name="Wang"/>
            <person name="S."/>
            <person name="Zhang"/>
            <person name="Y."/>
            <person name="Liu"/>
            <person name="Q."/>
            <person name="Jiang"/>
            <person name="Q."/>
            <person name="Wang"/>
            <person name="X."/>
            <person name="Guo"/>
            <person name="Y."/>
            <person name="Yang"/>
            <person name="C."/>
            <person name="Wang"/>
            <person name="Y."/>
            <person name="Tian"/>
            <person name="F."/>
            <person name="Zhuang"/>
            <person name="G."/>
            <person name="Fan"/>
            <person name="Y."/>
            <person name="Gao"/>
            <person name="Q."/>
            <person name="Li"/>
            <person name="Y."/>
            <person name="Ju"/>
            <person name="Z."/>
            <person name="Li"/>
            <person name="J."/>
            <person name="Li"/>
            <person name="R."/>
            <person name="Hou"/>
            <person name="M."/>
            <person name="Yang"/>
            <person name="G."/>
            <person name="Liu"/>
            <person name="G."/>
            <person name="Liu"/>
            <person name="W."/>
            <person name="Guo"/>
            <person name="J."/>
            <person name="Pan"/>
            <person name="S."/>
            <person name="Fan"/>
            <person name="G."/>
            <person name="Zhang"/>
            <person name="W."/>
            <person name="Zhang"/>
            <person name="R."/>
            <person name="Yu"/>
            <person name="J."/>
            <person name="Zhang"/>
            <person name="X."/>
            <person name="Yin"/>
            <person name="Q."/>
            <person name="Ji"/>
            <person name="C."/>
            <person name="Jin"/>
            <person name="Y."/>
            <person name="Yue"/>
            <person name="G."/>
            <person name="Liu"/>
            <person name="M."/>
            <person name="Xu"/>
            <person name="J."/>
            <person name="Liu"/>
            <person name="S."/>
            <person name="Jordana"/>
            <person name="J."/>
            <person name="Noce"/>
            <person name="A."/>
            <person name="Amills"/>
            <person name="M."/>
            <person name="Wu"/>
            <person name="D.D."/>
            <person name="Li"/>
            <person name="S."/>
            <person name="Zhou"/>
            <person name="X. and Zhong"/>
            <person name="J."/>
        </authorList>
    </citation>
    <scope>NUCLEOTIDE SEQUENCE [LARGE SCALE GENOMIC DNA]</scope>
</reference>
<gene>
    <name evidence="8" type="primary">ADM2</name>
</gene>
<reference evidence="8" key="2">
    <citation type="submission" date="2025-08" db="UniProtKB">
        <authorList>
            <consortium name="Ensembl"/>
        </authorList>
    </citation>
    <scope>IDENTIFICATION</scope>
</reference>
<evidence type="ECO:0000256" key="4">
    <source>
        <dbReference type="ARBA" id="ARBA00022729"/>
    </source>
</evidence>
<keyword evidence="5" id="KW-1015">Disulfide bond</keyword>
<dbReference type="GeneID" id="106846011"/>
<dbReference type="PANTHER" id="PTHR23414:SF2">
    <property type="entry name" value="PROTEIN ADM2"/>
    <property type="match status" value="1"/>
</dbReference>
<accession>A0A9L0KF76</accession>
<dbReference type="AlphaFoldDB" id="A0A9L0KF76"/>
<feature type="chain" id="PRO_5040432156" evidence="7">
    <location>
        <begin position="25"/>
        <end position="142"/>
    </location>
</feature>
<dbReference type="CTD" id="79924"/>
<evidence type="ECO:0000256" key="3">
    <source>
        <dbReference type="ARBA" id="ARBA00022525"/>
    </source>
</evidence>
<sequence>MAWLLTVTLGCISLLYLQLPGTLSRGLAGGPRPARPREPPAWTPSSGPQPRYPAPRPMVWKLHQALQPQRSNSLAPAMGQSLRGGPHRHLGPHRPRAQLLRVGCVLGTCQVQNLSHRLWQLVGSAGPRDSAPVDPSSPHSYG</sequence>
<feature type="compositionally biased region" description="Basic residues" evidence="6">
    <location>
        <begin position="85"/>
        <end position="94"/>
    </location>
</feature>
<organism evidence="8 9">
    <name type="scientific">Equus asinus</name>
    <name type="common">Donkey</name>
    <name type="synonym">Equus africanus asinus</name>
    <dbReference type="NCBI Taxonomy" id="9793"/>
    <lineage>
        <taxon>Eukaryota</taxon>
        <taxon>Metazoa</taxon>
        <taxon>Chordata</taxon>
        <taxon>Craniata</taxon>
        <taxon>Vertebrata</taxon>
        <taxon>Euteleostomi</taxon>
        <taxon>Mammalia</taxon>
        <taxon>Eutheria</taxon>
        <taxon>Laurasiatheria</taxon>
        <taxon>Perissodactyla</taxon>
        <taxon>Equidae</taxon>
        <taxon>Equus</taxon>
    </lineage>
</organism>
<evidence type="ECO:0000256" key="5">
    <source>
        <dbReference type="ARBA" id="ARBA00023157"/>
    </source>
</evidence>
<keyword evidence="9" id="KW-1185">Reference proteome</keyword>
<dbReference type="GO" id="GO:1990410">
    <property type="term" value="P:adrenomedullin receptor signaling pathway"/>
    <property type="evidence" value="ECO:0007669"/>
    <property type="project" value="Ensembl"/>
</dbReference>
<evidence type="ECO:0000256" key="2">
    <source>
        <dbReference type="ARBA" id="ARBA00010575"/>
    </source>
</evidence>
<name>A0A9L0KF76_EQUAS</name>
<dbReference type="RefSeq" id="XP_044633035.1">
    <property type="nucleotide sequence ID" value="XM_044777100.2"/>
</dbReference>
<dbReference type="GO" id="GO:0010628">
    <property type="term" value="P:positive regulation of gene expression"/>
    <property type="evidence" value="ECO:0007669"/>
    <property type="project" value="Ensembl"/>
</dbReference>
<dbReference type="GO" id="GO:0044877">
    <property type="term" value="F:protein-containing complex binding"/>
    <property type="evidence" value="ECO:0007669"/>
    <property type="project" value="Ensembl"/>
</dbReference>
<dbReference type="GO" id="GO:0010460">
    <property type="term" value="P:positive regulation of heart rate"/>
    <property type="evidence" value="ECO:0007669"/>
    <property type="project" value="TreeGrafter"/>
</dbReference>
<dbReference type="GO" id="GO:0001525">
    <property type="term" value="P:angiogenesis"/>
    <property type="evidence" value="ECO:0007669"/>
    <property type="project" value="Ensembl"/>
</dbReference>
<dbReference type="KEGG" id="eai:106846011"/>
<feature type="region of interest" description="Disordered" evidence="6">
    <location>
        <begin position="27"/>
        <end position="56"/>
    </location>
</feature>
<dbReference type="Proteomes" id="UP000694387">
    <property type="component" value="Chromosome 2"/>
</dbReference>
<reference evidence="8" key="3">
    <citation type="submission" date="2025-09" db="UniProtKB">
        <authorList>
            <consortium name="Ensembl"/>
        </authorList>
    </citation>
    <scope>IDENTIFICATION</scope>
</reference>
<dbReference type="InterPro" id="IPR051665">
    <property type="entry name" value="Adrenomedullin-reg_peptide"/>
</dbReference>
<comment type="subcellular location">
    <subcellularLocation>
        <location evidence="1">Secreted</location>
    </subcellularLocation>
</comment>
<evidence type="ECO:0000313" key="8">
    <source>
        <dbReference type="Ensembl" id="ENSEASP00005061227.1"/>
    </source>
</evidence>
<comment type="similarity">
    <text evidence="2">Belongs to the adrenomedullin family.</text>
</comment>
<feature type="region of interest" description="Disordered" evidence="6">
    <location>
        <begin position="69"/>
        <end position="94"/>
    </location>
</feature>
<dbReference type="GO" id="GO:0007189">
    <property type="term" value="P:adenylate cyclase-activating G protein-coupled receptor signaling pathway"/>
    <property type="evidence" value="ECO:0007669"/>
    <property type="project" value="Ensembl"/>
</dbReference>
<evidence type="ECO:0000256" key="7">
    <source>
        <dbReference type="SAM" id="SignalP"/>
    </source>
</evidence>
<dbReference type="Ensembl" id="ENSEAST00005077943.1">
    <property type="protein sequence ID" value="ENSEASP00005061227.1"/>
    <property type="gene ID" value="ENSEASG00005027186.1"/>
</dbReference>
<dbReference type="GeneTree" id="ENSGT00940000154380"/>
<proteinExistence type="inferred from homology"/>
<feature type="signal peptide" evidence="7">
    <location>
        <begin position="1"/>
        <end position="24"/>
    </location>
</feature>
<dbReference type="GO" id="GO:0005615">
    <property type="term" value="C:extracellular space"/>
    <property type="evidence" value="ECO:0007669"/>
    <property type="project" value="Ensembl"/>
</dbReference>
<keyword evidence="4 7" id="KW-0732">Signal</keyword>
<evidence type="ECO:0000313" key="9">
    <source>
        <dbReference type="Proteomes" id="UP000694387"/>
    </source>
</evidence>
<evidence type="ECO:0000256" key="1">
    <source>
        <dbReference type="ARBA" id="ARBA00004613"/>
    </source>
</evidence>
<dbReference type="PANTHER" id="PTHR23414">
    <property type="entry name" value="ADRENOMEDULLIN, ADM"/>
    <property type="match status" value="1"/>
</dbReference>
<protein>
    <submittedName>
        <fullName evidence="8">Adrenomedullin 2</fullName>
    </submittedName>
</protein>
<dbReference type="GO" id="GO:0045766">
    <property type="term" value="P:positive regulation of angiogenesis"/>
    <property type="evidence" value="ECO:0007669"/>
    <property type="project" value="Ensembl"/>
</dbReference>
<evidence type="ECO:0000256" key="6">
    <source>
        <dbReference type="SAM" id="MobiDB-lite"/>
    </source>
</evidence>